<feature type="region of interest" description="Disordered" evidence="1">
    <location>
        <begin position="28"/>
        <end position="60"/>
    </location>
</feature>
<comment type="caution">
    <text evidence="2">The sequence shown here is derived from an EMBL/GenBank/DDBJ whole genome shotgun (WGS) entry which is preliminary data.</text>
</comment>
<sequence length="60" mass="6421">MIAYSGDLVRSPGEADITKRGIVLRTCGKTNSGFDNSKQEPPVHQPKPGPVPGKYDAPNQ</sequence>
<reference evidence="2 3" key="1">
    <citation type="submission" date="2018-07" db="EMBL/GenBank/DDBJ databases">
        <title>The draft genome of Phyllobacterium salinisoli.</title>
        <authorList>
            <person name="Liu L."/>
            <person name="Li L."/>
            <person name="Zhang X."/>
            <person name="Liang L."/>
        </authorList>
    </citation>
    <scope>NUCLEOTIDE SEQUENCE [LARGE SCALE GENOMIC DNA]</scope>
    <source>
        <strain evidence="2 3">LLAN61</strain>
    </source>
</reference>
<dbReference type="Proteomes" id="UP000253420">
    <property type="component" value="Unassembled WGS sequence"/>
</dbReference>
<gene>
    <name evidence="2" type="ORF">DUT91_02220</name>
</gene>
<dbReference type="AlphaFoldDB" id="A0A368KC17"/>
<organism evidence="2 3">
    <name type="scientific">Phyllobacterium salinisoli</name>
    <dbReference type="NCBI Taxonomy" id="1899321"/>
    <lineage>
        <taxon>Bacteria</taxon>
        <taxon>Pseudomonadati</taxon>
        <taxon>Pseudomonadota</taxon>
        <taxon>Alphaproteobacteria</taxon>
        <taxon>Hyphomicrobiales</taxon>
        <taxon>Phyllobacteriaceae</taxon>
        <taxon>Phyllobacterium</taxon>
    </lineage>
</organism>
<name>A0A368KC17_9HYPH</name>
<evidence type="ECO:0000256" key="1">
    <source>
        <dbReference type="SAM" id="MobiDB-lite"/>
    </source>
</evidence>
<proteinExistence type="predicted"/>
<dbReference type="EMBL" id="QOZG01000001">
    <property type="protein sequence ID" value="RCS25620.1"/>
    <property type="molecule type" value="Genomic_DNA"/>
</dbReference>
<protein>
    <submittedName>
        <fullName evidence="2">Uncharacterized protein</fullName>
    </submittedName>
</protein>
<keyword evidence="3" id="KW-1185">Reference proteome</keyword>
<evidence type="ECO:0000313" key="2">
    <source>
        <dbReference type="EMBL" id="RCS25620.1"/>
    </source>
</evidence>
<accession>A0A368KC17</accession>
<evidence type="ECO:0000313" key="3">
    <source>
        <dbReference type="Proteomes" id="UP000253420"/>
    </source>
</evidence>